<evidence type="ECO:0000256" key="1">
    <source>
        <dbReference type="SAM" id="SignalP"/>
    </source>
</evidence>
<feature type="chain" id="PRO_5028954144" description="DUF5117 domain-containing protein" evidence="1">
    <location>
        <begin position="26"/>
        <end position="857"/>
    </location>
</feature>
<reference evidence="6" key="1">
    <citation type="submission" date="2020-07" db="EMBL/GenBank/DDBJ databases">
        <title>Complete genome sequencing of Coprobacter sp. strain 2CBH44.</title>
        <authorList>
            <person name="Sakamoto M."/>
            <person name="Murakami T."/>
            <person name="Mori H."/>
        </authorList>
    </citation>
    <scope>NUCLEOTIDE SEQUENCE [LARGE SCALE GENOMIC DNA]</scope>
    <source>
        <strain evidence="6">2CBH44</strain>
    </source>
</reference>
<dbReference type="PANTHER" id="PTHR38478">
    <property type="entry name" value="PEPTIDASE M1A AND M12B"/>
    <property type="match status" value="1"/>
</dbReference>
<dbReference type="KEGG" id="copr:Cop2CBH44_05070"/>
<dbReference type="Proteomes" id="UP000594042">
    <property type="component" value="Chromosome"/>
</dbReference>
<evidence type="ECO:0000259" key="4">
    <source>
        <dbReference type="Pfam" id="PF17162"/>
    </source>
</evidence>
<feature type="signal peptide" evidence="1">
    <location>
        <begin position="1"/>
        <end position="25"/>
    </location>
</feature>
<dbReference type="CDD" id="cd04276">
    <property type="entry name" value="ZnMc_MMP_like_2"/>
    <property type="match status" value="1"/>
</dbReference>
<evidence type="ECO:0000313" key="5">
    <source>
        <dbReference type="EMBL" id="BCI62154.1"/>
    </source>
</evidence>
<dbReference type="EMBL" id="AP023322">
    <property type="protein sequence ID" value="BCI62154.1"/>
    <property type="molecule type" value="Genomic_DNA"/>
</dbReference>
<keyword evidence="6" id="KW-1185">Reference proteome</keyword>
<sequence>MKRRTLVLALVAAVTLSGMTPNVYARKNKKSKKSEQVAKKDTTAKESKYDKLIKGAKTQKGLFTTHVNKDNVLYVEIPDSIMERTFLISNRLASTSNSSYYVAGQMITKPFMVRFSKNNQSVFMHLVQNSNVVDKNDPIAASFEKNFTDPVLKAFKIETTHGKSVVINMTDFFKGNEKAITPMPVSLSRSAPKGTYDGSASYIKEVKAFPQNVEIRSVMNFNSDKGPYTFTMHRSIVLLPETPMQPRLQDNRVGYFSSSKNIYTSNADKIDKETYIHRWRLEPKDKDAYLRGELVEPVKPIVFYVDSAFPDKWRDIIRQGVEDWQKAFEAAGFKNAIIAKDYPKNDPNFDPDDMRYSCIKYATTSVANAMGPSYVDPRSGEILTADVIWYHNVISLLHNWRLVQTGAVDPRVRKAVFDDDVMRESLRYVASHEIGHTIGLMHNMGASYAFPVDSLRSASFTQKYGTTPSIMDYARNNFIAQPGDYEKGVRLIPPILGVYDIYAINWGYRLIPGVKSPKEEKATLNKWIAEKSNDPMFEFGAQQYPMTFDPTDQTEDLGNDHLKAGDLAISNLKYIMNNFEKWYYNEGDTYDDVIDVYKSILSQYARHLRHAYPYLGGFIFKEVRQGDDQYAVSYVSKAEQKKAMKWILNQARTCESWIAPTDLLRKIDASYGMTAGVLVKSVASALLNSGTLYRIQEASLADPKNNYTLNSYMDDAIAELFKATYQNKALDLVEKDIQANAVALMIKASGLKASEPIKVRALEAEKAYESVIHETASATLPCSLEKCEHNDMDNNEESFTRILLGPGLNQTYLAPLMAGSLKKISALYKQHRAATSDAATRDFYDYQIITIDNLFKK</sequence>
<dbReference type="RefSeq" id="WP_021930497.1">
    <property type="nucleotide sequence ID" value="NZ_AP023322.1"/>
</dbReference>
<dbReference type="PANTHER" id="PTHR38478:SF1">
    <property type="entry name" value="ZINC DEPENDENT METALLOPROTEASE DOMAIN LIPOPROTEIN"/>
    <property type="match status" value="1"/>
</dbReference>
<dbReference type="InterPro" id="IPR024079">
    <property type="entry name" value="MetalloPept_cat_dom_sf"/>
</dbReference>
<dbReference type="SUPFAM" id="SSF55486">
    <property type="entry name" value="Metalloproteases ('zincins'), catalytic domain"/>
    <property type="match status" value="1"/>
</dbReference>
<dbReference type="InterPro" id="IPR033413">
    <property type="entry name" value="DUF5117"/>
</dbReference>
<evidence type="ECO:0000259" key="2">
    <source>
        <dbReference type="Pfam" id="PF16313"/>
    </source>
</evidence>
<evidence type="ECO:0000259" key="3">
    <source>
        <dbReference type="Pfam" id="PF17148"/>
    </source>
</evidence>
<feature type="domain" description="DUF5118" evidence="4">
    <location>
        <begin position="47"/>
        <end position="95"/>
    </location>
</feature>
<dbReference type="InterPro" id="IPR034032">
    <property type="entry name" value="Zn_MMP-like_bac"/>
</dbReference>
<organism evidence="5 6">
    <name type="scientific">Coprobacter secundus subsp. similis</name>
    <dbReference type="NCBI Taxonomy" id="2751153"/>
    <lineage>
        <taxon>Bacteria</taxon>
        <taxon>Pseudomonadati</taxon>
        <taxon>Bacteroidota</taxon>
        <taxon>Bacteroidia</taxon>
        <taxon>Bacteroidales</taxon>
        <taxon>Barnesiellaceae</taxon>
        <taxon>Coprobacter</taxon>
    </lineage>
</organism>
<proteinExistence type="predicted"/>
<dbReference type="Pfam" id="PF17148">
    <property type="entry name" value="DUF5117"/>
    <property type="match status" value="1"/>
</dbReference>
<evidence type="ECO:0000313" key="6">
    <source>
        <dbReference type="Proteomes" id="UP000594042"/>
    </source>
</evidence>
<feature type="domain" description="DUF5117" evidence="3">
    <location>
        <begin position="104"/>
        <end position="284"/>
    </location>
</feature>
<gene>
    <name evidence="5" type="ORF">Cop2CBH44_05070</name>
</gene>
<accession>A0A7G1HUR3</accession>
<dbReference type="InterPro" id="IPR032534">
    <property type="entry name" value="EcxA_zinc-bd"/>
</dbReference>
<dbReference type="AlphaFoldDB" id="A0A7G1HUR3"/>
<protein>
    <recommendedName>
        <fullName evidence="7">DUF5117 domain-containing protein</fullName>
    </recommendedName>
</protein>
<dbReference type="Pfam" id="PF16313">
    <property type="entry name" value="DUF4953"/>
    <property type="match status" value="1"/>
</dbReference>
<dbReference type="InterPro" id="IPR033428">
    <property type="entry name" value="DUF5118"/>
</dbReference>
<keyword evidence="1" id="KW-0732">Signal</keyword>
<evidence type="ECO:0008006" key="7">
    <source>
        <dbReference type="Google" id="ProtNLM"/>
    </source>
</evidence>
<name>A0A7G1HUR3_9BACT</name>
<dbReference type="Gene3D" id="3.40.390.10">
    <property type="entry name" value="Collagenase (Catalytic Domain)"/>
    <property type="match status" value="1"/>
</dbReference>
<dbReference type="Pfam" id="PF17162">
    <property type="entry name" value="DUF5118"/>
    <property type="match status" value="1"/>
</dbReference>
<feature type="domain" description="EcxA zinc-binding" evidence="2">
    <location>
        <begin position="415"/>
        <end position="726"/>
    </location>
</feature>
<dbReference type="GO" id="GO:0008237">
    <property type="term" value="F:metallopeptidase activity"/>
    <property type="evidence" value="ECO:0007669"/>
    <property type="project" value="InterPro"/>
</dbReference>